<evidence type="ECO:0000313" key="8">
    <source>
        <dbReference type="EMBL" id="HHE54388.1"/>
    </source>
</evidence>
<name>A0A7V5LJ70_CALAY</name>
<feature type="transmembrane region" description="Helical" evidence="7">
    <location>
        <begin position="48"/>
        <end position="69"/>
    </location>
</feature>
<evidence type="ECO:0000256" key="6">
    <source>
        <dbReference type="RuleBase" id="RU362091"/>
    </source>
</evidence>
<keyword evidence="3 7" id="KW-0812">Transmembrane</keyword>
<dbReference type="InterPro" id="IPR001734">
    <property type="entry name" value="Na/solute_symporter"/>
</dbReference>
<dbReference type="GO" id="GO:0005412">
    <property type="term" value="F:D-glucose:sodium symporter activity"/>
    <property type="evidence" value="ECO:0007669"/>
    <property type="project" value="TreeGrafter"/>
</dbReference>
<dbReference type="Proteomes" id="UP000886111">
    <property type="component" value="Unassembled WGS sequence"/>
</dbReference>
<evidence type="ECO:0000256" key="7">
    <source>
        <dbReference type="SAM" id="Phobius"/>
    </source>
</evidence>
<evidence type="ECO:0000256" key="3">
    <source>
        <dbReference type="ARBA" id="ARBA00022692"/>
    </source>
</evidence>
<keyword evidence="4 7" id="KW-1133">Transmembrane helix</keyword>
<proteinExistence type="inferred from homology"/>
<feature type="transmembrane region" description="Helical" evidence="7">
    <location>
        <begin position="331"/>
        <end position="350"/>
    </location>
</feature>
<dbReference type="InterPro" id="IPR038377">
    <property type="entry name" value="Na/Glc_symporter_sf"/>
</dbReference>
<feature type="transmembrane region" description="Helical" evidence="7">
    <location>
        <begin position="441"/>
        <end position="462"/>
    </location>
</feature>
<evidence type="ECO:0000256" key="1">
    <source>
        <dbReference type="ARBA" id="ARBA00004141"/>
    </source>
</evidence>
<evidence type="ECO:0000256" key="4">
    <source>
        <dbReference type="ARBA" id="ARBA00022989"/>
    </source>
</evidence>
<reference evidence="8" key="1">
    <citation type="journal article" date="2020" name="mSystems">
        <title>Genome- and Community-Level Interaction Insights into Carbon Utilization and Element Cycling Functions of Hydrothermarchaeota in Hydrothermal Sediment.</title>
        <authorList>
            <person name="Zhou Z."/>
            <person name="Liu Y."/>
            <person name="Xu W."/>
            <person name="Pan J."/>
            <person name="Luo Z.H."/>
            <person name="Li M."/>
        </authorList>
    </citation>
    <scope>NUCLEOTIDE SEQUENCE [LARGE SCALE GENOMIC DNA]</scope>
    <source>
        <strain evidence="8">HyVt-76</strain>
    </source>
</reference>
<feature type="transmembrane region" description="Helical" evidence="7">
    <location>
        <begin position="123"/>
        <end position="148"/>
    </location>
</feature>
<dbReference type="GO" id="GO:0005886">
    <property type="term" value="C:plasma membrane"/>
    <property type="evidence" value="ECO:0007669"/>
    <property type="project" value="TreeGrafter"/>
</dbReference>
<feature type="transmembrane region" description="Helical" evidence="7">
    <location>
        <begin position="482"/>
        <end position="502"/>
    </location>
</feature>
<dbReference type="PANTHER" id="PTHR11819">
    <property type="entry name" value="SOLUTE CARRIER FAMILY 5"/>
    <property type="match status" value="1"/>
</dbReference>
<evidence type="ECO:0000256" key="5">
    <source>
        <dbReference type="ARBA" id="ARBA00023136"/>
    </source>
</evidence>
<dbReference type="EMBL" id="DRTD01000094">
    <property type="protein sequence ID" value="HHE54388.1"/>
    <property type="molecule type" value="Genomic_DNA"/>
</dbReference>
<feature type="transmembrane region" description="Helical" evidence="7">
    <location>
        <begin position="81"/>
        <end position="102"/>
    </location>
</feature>
<feature type="transmembrane region" description="Helical" evidence="7">
    <location>
        <begin position="381"/>
        <end position="403"/>
    </location>
</feature>
<dbReference type="NCBIfam" id="TIGR00813">
    <property type="entry name" value="sss"/>
    <property type="match status" value="1"/>
</dbReference>
<dbReference type="PROSITE" id="PS50283">
    <property type="entry name" value="NA_SOLUT_SYMP_3"/>
    <property type="match status" value="1"/>
</dbReference>
<feature type="transmembrane region" description="Helical" evidence="7">
    <location>
        <begin position="188"/>
        <end position="208"/>
    </location>
</feature>
<sequence length="536" mass="59560">MSAIGLTFVDWIIIAIYFAFVLGIGLYLKRFTKTQEDFFLAGRKNNSWVAGLAFLSANLGALELMGMTGNTFKYGMFVAHFYWIGAIPAMLFLGIYMMPFYYSSRITSVPGYLKLRFDEKTRVLNAISFAIMTLLVSGINLYAMALVLHTFLGWSWDASMWASALTVAIYVSLSGLMSAIFTEIIQFFLIWFGLFLVTIMGVIEIGSVEEILARVPESFNTLWSTSASASQNGMMITWGGIVLGLGFVLSFGYWTTDFLVVQRAFSAKDLRSARMTPILASFFKMALPFIVIFGGLIAYVLAHDPSTGFHLLQDGGKINYDSALPLLIARYYPTGLIGLGVTALLAGFMAGQAGNISAFNTVWTYDIYRSVIKKNATDAELLWMGRVATIVGIILSVGTAYWAKSMPTIMDYMQAIFSWVNAPLFATMLLGMFVRWITPSGAFWGLLAGMVSSFSLFMAVKFDWIAKNVITLTDVSSDMAANFWRAWWAWLITFAVTVLVSFHTKKKKEEELVGLVIGLTEETVDQPVPLLKKPEF</sequence>
<dbReference type="CDD" id="cd11478">
    <property type="entry name" value="SLC5sbd_u2"/>
    <property type="match status" value="1"/>
</dbReference>
<feature type="non-terminal residue" evidence="8">
    <location>
        <position position="536"/>
    </location>
</feature>
<dbReference type="PANTHER" id="PTHR11819:SF195">
    <property type="entry name" value="SODIUM_GLUCOSE COTRANSPORTER 4"/>
    <property type="match status" value="1"/>
</dbReference>
<feature type="transmembrane region" description="Helical" evidence="7">
    <location>
        <begin position="6"/>
        <end position="28"/>
    </location>
</feature>
<dbReference type="AlphaFoldDB" id="A0A7V5LJ70"/>
<organism evidence="8">
    <name type="scientific">Caldithrix abyssi</name>
    <dbReference type="NCBI Taxonomy" id="187145"/>
    <lineage>
        <taxon>Bacteria</taxon>
        <taxon>Pseudomonadati</taxon>
        <taxon>Calditrichota</taxon>
        <taxon>Calditrichia</taxon>
        <taxon>Calditrichales</taxon>
        <taxon>Calditrichaceae</taxon>
        <taxon>Caldithrix</taxon>
    </lineage>
</organism>
<comment type="subcellular location">
    <subcellularLocation>
        <location evidence="1">Membrane</location>
        <topology evidence="1">Multi-pass membrane protein</topology>
    </subcellularLocation>
</comment>
<feature type="transmembrane region" description="Helical" evidence="7">
    <location>
        <begin position="160"/>
        <end position="181"/>
    </location>
</feature>
<evidence type="ECO:0000256" key="2">
    <source>
        <dbReference type="ARBA" id="ARBA00006434"/>
    </source>
</evidence>
<feature type="transmembrane region" description="Helical" evidence="7">
    <location>
        <begin position="415"/>
        <end position="434"/>
    </location>
</feature>
<keyword evidence="5 7" id="KW-0472">Membrane</keyword>
<accession>A0A7V5LJ70</accession>
<feature type="transmembrane region" description="Helical" evidence="7">
    <location>
        <begin position="236"/>
        <end position="261"/>
    </location>
</feature>
<feature type="transmembrane region" description="Helical" evidence="7">
    <location>
        <begin position="282"/>
        <end position="302"/>
    </location>
</feature>
<comment type="similarity">
    <text evidence="2 6">Belongs to the sodium:solute symporter (SSF) (TC 2.A.21) family.</text>
</comment>
<dbReference type="Pfam" id="PF00474">
    <property type="entry name" value="SSF"/>
    <property type="match status" value="1"/>
</dbReference>
<dbReference type="Gene3D" id="1.20.1730.10">
    <property type="entry name" value="Sodium/glucose cotransporter"/>
    <property type="match status" value="1"/>
</dbReference>
<comment type="caution">
    <text evidence="8">The sequence shown here is derived from an EMBL/GenBank/DDBJ whole genome shotgun (WGS) entry which is preliminary data.</text>
</comment>
<protein>
    <submittedName>
        <fullName evidence="8">Na+/galactose cotransporter</fullName>
    </submittedName>
</protein>
<gene>
    <name evidence="8" type="ORF">ENL21_01300</name>
</gene>